<dbReference type="PANTHER" id="PTHR24148:SF64">
    <property type="entry name" value="HETEROKARYON INCOMPATIBILITY DOMAIN-CONTAINING PROTEIN"/>
    <property type="match status" value="1"/>
</dbReference>
<dbReference type="Proteomes" id="UP000027586">
    <property type="component" value="Unassembled WGS sequence"/>
</dbReference>
<dbReference type="OrthoDB" id="194358at2759"/>
<dbReference type="Pfam" id="PF06985">
    <property type="entry name" value="HET"/>
    <property type="match status" value="1"/>
</dbReference>
<evidence type="ECO:0000313" key="3">
    <source>
        <dbReference type="Proteomes" id="UP000027586"/>
    </source>
</evidence>
<dbReference type="VEuPathDB" id="FungiDB:LCOR_09054.1"/>
<sequence>MSKHHEGIQQLCQNQDFRLLHVTRHKNKYRMRLVRPCIHKGHQQRVLEEGYYALSHLWGNAKDYPYWQVDGFISDKEGGGRKVDPVPMRPEKRDTLIALLKKHANSYWWIDVLCARVDTPLMIMGSIYRYCKSCVALIDMADPFSMHQLEALSGALSKASGGYYYANRLLHRRPNMTSKQVERLVFSNILSLHGIESDFGKELNVVLQVIQSRWFTRVWTAQEFLLPKQIILMPEQRASAPTRYSMDFALLEKITERLDTIYRVIDRIPLLEKSTQHLVVTRRVGSMHVLCGRSHQREGVLDIYNNHHSRVLPRLRNVFEALASSSRVCAVPVDYVYGVIGMLELDVPRLDHPQDVWKAFLDELRKLLAHLTEQDQGCMWAKVVKDETFDLANAKNLGHVYTGLVKFSRRRNRKSKRGHHSVSVNNRLNYYDSSHLGAVQYMLMTVAPPAITRYDNKNLPTSIEHLPHGEF</sequence>
<dbReference type="PANTHER" id="PTHR24148">
    <property type="entry name" value="ANKYRIN REPEAT DOMAIN-CONTAINING PROTEIN 39 HOMOLOG-RELATED"/>
    <property type="match status" value="1"/>
</dbReference>
<reference evidence="2" key="1">
    <citation type="submission" date="2013-08" db="EMBL/GenBank/DDBJ databases">
        <title>Gene expansion shapes genome architecture in the human pathogen Lichtheimia corymbifera: an evolutionary genomics analysis in the ancient terrestrial Mucorales (Mucoromycotina).</title>
        <authorList>
            <person name="Schwartze V.U."/>
            <person name="Winter S."/>
            <person name="Shelest E."/>
            <person name="Marcet-Houben M."/>
            <person name="Horn F."/>
            <person name="Wehner S."/>
            <person name="Hoffmann K."/>
            <person name="Riege K."/>
            <person name="Sammeth M."/>
            <person name="Nowrousian M."/>
            <person name="Valiante V."/>
            <person name="Linde J."/>
            <person name="Jacobsen I.D."/>
            <person name="Marz M."/>
            <person name="Brakhage A.A."/>
            <person name="Gabaldon T."/>
            <person name="Bocker S."/>
            <person name="Voigt K."/>
        </authorList>
    </citation>
    <scope>NUCLEOTIDE SEQUENCE [LARGE SCALE GENOMIC DNA]</scope>
    <source>
        <strain evidence="2">FSU 9682</strain>
    </source>
</reference>
<name>A0A068SAA2_9FUNG</name>
<dbReference type="InterPro" id="IPR010730">
    <property type="entry name" value="HET"/>
</dbReference>
<evidence type="ECO:0000259" key="1">
    <source>
        <dbReference type="Pfam" id="PF06985"/>
    </source>
</evidence>
<keyword evidence="3" id="KW-1185">Reference proteome</keyword>
<feature type="domain" description="Heterokaryon incompatibility" evidence="1">
    <location>
        <begin position="51"/>
        <end position="223"/>
    </location>
</feature>
<dbReference type="EMBL" id="CBTN010000053">
    <property type="protein sequence ID" value="CDH58181.1"/>
    <property type="molecule type" value="Genomic_DNA"/>
</dbReference>
<proteinExistence type="predicted"/>
<dbReference type="AlphaFoldDB" id="A0A068SAA2"/>
<protein>
    <recommendedName>
        <fullName evidence="1">Heterokaryon incompatibility domain-containing protein</fullName>
    </recommendedName>
</protein>
<organism evidence="2 3">
    <name type="scientific">Lichtheimia corymbifera JMRC:FSU:9682</name>
    <dbReference type="NCBI Taxonomy" id="1263082"/>
    <lineage>
        <taxon>Eukaryota</taxon>
        <taxon>Fungi</taxon>
        <taxon>Fungi incertae sedis</taxon>
        <taxon>Mucoromycota</taxon>
        <taxon>Mucoromycotina</taxon>
        <taxon>Mucoromycetes</taxon>
        <taxon>Mucorales</taxon>
        <taxon>Lichtheimiaceae</taxon>
        <taxon>Lichtheimia</taxon>
    </lineage>
</organism>
<gene>
    <name evidence="2" type="ORF">LCOR_09054.1</name>
</gene>
<evidence type="ECO:0000313" key="2">
    <source>
        <dbReference type="EMBL" id="CDH58181.1"/>
    </source>
</evidence>
<accession>A0A068SAA2</accession>
<dbReference type="InterPro" id="IPR052895">
    <property type="entry name" value="HetReg/Transcr_Mod"/>
</dbReference>
<comment type="caution">
    <text evidence="2">The sequence shown here is derived from an EMBL/GenBank/DDBJ whole genome shotgun (WGS) entry which is preliminary data.</text>
</comment>